<dbReference type="InterPro" id="IPR009279">
    <property type="entry name" value="Portal_Mu"/>
</dbReference>
<gene>
    <name evidence="1" type="ORF">VPARA_40010</name>
</gene>
<comment type="caution">
    <text evidence="1">The sequence shown here is derived from an EMBL/GenBank/DDBJ whole genome shotgun (WGS) entry which is preliminary data.</text>
</comment>
<dbReference type="Proteomes" id="UP000035170">
    <property type="component" value="Unassembled WGS sequence"/>
</dbReference>
<name>A0A0H2M1T5_VARPD</name>
<accession>A0A0H2M1T5</accession>
<protein>
    <recommendedName>
        <fullName evidence="3">DUF935 family protein</fullName>
    </recommendedName>
</protein>
<dbReference type="PATRIC" id="fig|34073.19.peg.4096"/>
<dbReference type="RefSeq" id="WP_047785749.1">
    <property type="nucleotide sequence ID" value="NZ_JZWI01000021.1"/>
</dbReference>
<evidence type="ECO:0008006" key="3">
    <source>
        <dbReference type="Google" id="ProtNLM"/>
    </source>
</evidence>
<keyword evidence="2" id="KW-1185">Reference proteome</keyword>
<sequence>MNAIRGLVQGIRGWLNKPVASSESDPQNFLGRLFGMPNPDPILRQIGRAELVYASIMADAHVMGELRSIRGSFRSHEYRIVAGEEGDAKSMAARDLCEQWMRSAPPNKLSDWLEVMWQMSASIFTGYRAHEVVWSMVDGKFLPAEVIDRPNRRFVFSPESDPLLISRGNLMGAPVEPYQFVISRNMPTYDNPYGIALFSSCYYPWLYKTGGWRYLVKYCERHGLPWPVARYPQGSSEQDINKLDQALAEMIESAYLVTQDGNGVELLSPKGGGGDLPQERLIILANREMSKAMTSQAMVGEAMEVGSRAAAETAKERQDEVHDSDRDIGAAGMGHIFKWITLFNFGDGVAPPKLEFYKRQVAGKARAETYKMAADMGARPSKSAMLEELDIPVAEDDDDALLPTRKGAAPSVEATPPEEVDFSALPGFEFAKAAGMTEDEAVQLAADAADQAIEDKMIEPVYRMLVKYEQDGKSLTDFRDGLADLVGEMDDDALREVLERALSYGFLAGAATRAA</sequence>
<dbReference type="AlphaFoldDB" id="A0A0H2M1T5"/>
<reference evidence="1 2" key="1">
    <citation type="submission" date="2015-03" db="EMBL/GenBank/DDBJ databases">
        <title>Genome sequence of Variovorax paradoxus TBEA6.</title>
        <authorList>
            <person name="Poehlein A."/>
            <person name="Schuldes J."/>
            <person name="Wuebbeler J.H."/>
            <person name="Hiessl S."/>
            <person name="Steinbuechel A."/>
            <person name="Daniel R."/>
        </authorList>
    </citation>
    <scope>NUCLEOTIDE SEQUENCE [LARGE SCALE GENOMIC DNA]</scope>
    <source>
        <strain evidence="1 2">TBEA6</strain>
    </source>
</reference>
<dbReference type="Pfam" id="PF06074">
    <property type="entry name" value="Portal_Mu"/>
    <property type="match status" value="1"/>
</dbReference>
<evidence type="ECO:0000313" key="2">
    <source>
        <dbReference type="Proteomes" id="UP000035170"/>
    </source>
</evidence>
<organism evidence="1 2">
    <name type="scientific">Variovorax paradoxus</name>
    <dbReference type="NCBI Taxonomy" id="34073"/>
    <lineage>
        <taxon>Bacteria</taxon>
        <taxon>Pseudomonadati</taxon>
        <taxon>Pseudomonadota</taxon>
        <taxon>Betaproteobacteria</taxon>
        <taxon>Burkholderiales</taxon>
        <taxon>Comamonadaceae</taxon>
        <taxon>Variovorax</taxon>
    </lineage>
</organism>
<proteinExistence type="predicted"/>
<dbReference type="EMBL" id="JZWI01000021">
    <property type="protein sequence ID" value="KLN54697.1"/>
    <property type="molecule type" value="Genomic_DNA"/>
</dbReference>
<evidence type="ECO:0000313" key="1">
    <source>
        <dbReference type="EMBL" id="KLN54697.1"/>
    </source>
</evidence>